<dbReference type="SMART" id="SM00349">
    <property type="entry name" value="KRAB"/>
    <property type="match status" value="1"/>
</dbReference>
<dbReference type="CDD" id="cd07765">
    <property type="entry name" value="KRAB_A-box"/>
    <property type="match status" value="1"/>
</dbReference>
<reference evidence="2" key="2">
    <citation type="submission" date="2025-09" db="UniProtKB">
        <authorList>
            <consortium name="Ensembl"/>
        </authorList>
    </citation>
    <scope>IDENTIFICATION</scope>
</reference>
<dbReference type="Ensembl" id="ENSMMST00000000493.1">
    <property type="protein sequence ID" value="ENSMMSP00000000458.1"/>
    <property type="gene ID" value="ENSMMSG00000000318.1"/>
</dbReference>
<evidence type="ECO:0000259" key="1">
    <source>
        <dbReference type="PROSITE" id="PS50805"/>
    </source>
</evidence>
<dbReference type="PANTHER" id="PTHR23232:SF157">
    <property type="entry name" value="ZINC FINGER PROTEIN 525"/>
    <property type="match status" value="1"/>
</dbReference>
<dbReference type="GO" id="GO:0006355">
    <property type="term" value="P:regulation of DNA-templated transcription"/>
    <property type="evidence" value="ECO:0007669"/>
    <property type="project" value="InterPro"/>
</dbReference>
<evidence type="ECO:0000313" key="3">
    <source>
        <dbReference type="Proteomes" id="UP000694544"/>
    </source>
</evidence>
<evidence type="ECO:0000313" key="2">
    <source>
        <dbReference type="Ensembl" id="ENSMMSP00000000458.1"/>
    </source>
</evidence>
<reference evidence="2" key="1">
    <citation type="submission" date="2025-08" db="UniProtKB">
        <authorList>
            <consortium name="Ensembl"/>
        </authorList>
    </citation>
    <scope>IDENTIFICATION</scope>
</reference>
<dbReference type="GeneTree" id="ENSGT00940000162352"/>
<dbReference type="Gene3D" id="6.10.140.140">
    <property type="match status" value="1"/>
</dbReference>
<protein>
    <submittedName>
        <fullName evidence="2">Zinc finger protein 8</fullName>
    </submittedName>
</protein>
<dbReference type="AlphaFoldDB" id="A0A8C6FEY4"/>
<dbReference type="PANTHER" id="PTHR23232">
    <property type="entry name" value="KRAB DOMAIN C2H2 ZINC FINGER"/>
    <property type="match status" value="1"/>
</dbReference>
<gene>
    <name evidence="2" type="primary">ZNF8</name>
</gene>
<organism evidence="2 3">
    <name type="scientific">Moschus moschiferus</name>
    <name type="common">Siberian musk deer</name>
    <name type="synonym">Moschus sibiricus</name>
    <dbReference type="NCBI Taxonomy" id="68415"/>
    <lineage>
        <taxon>Eukaryota</taxon>
        <taxon>Metazoa</taxon>
        <taxon>Chordata</taxon>
        <taxon>Craniata</taxon>
        <taxon>Vertebrata</taxon>
        <taxon>Euteleostomi</taxon>
        <taxon>Mammalia</taxon>
        <taxon>Eutheria</taxon>
        <taxon>Laurasiatheria</taxon>
        <taxon>Artiodactyla</taxon>
        <taxon>Ruminantia</taxon>
        <taxon>Pecora</taxon>
        <taxon>Moschidae</taxon>
        <taxon>Moschus</taxon>
    </lineage>
</organism>
<dbReference type="InterPro" id="IPR050169">
    <property type="entry name" value="Krueppel_C2H2_ZnF"/>
</dbReference>
<sequence length="127" mass="13797">MNKPTLPTVSFKDVAVTFTWEEWGHLDLAQRTVYHEVALETCSHLVSLVKAVILPKPDVISQLEQGAELWVAERGLAQGCHPGESLPSGSPDRERLSQRHQLCSRGQTLALPPFSAACGVQCALPVG</sequence>
<dbReference type="Proteomes" id="UP000694544">
    <property type="component" value="Unplaced"/>
</dbReference>
<dbReference type="PROSITE" id="PS50805">
    <property type="entry name" value="KRAB"/>
    <property type="match status" value="1"/>
</dbReference>
<feature type="domain" description="KRAB" evidence="1">
    <location>
        <begin position="9"/>
        <end position="82"/>
    </location>
</feature>
<accession>A0A8C6FEY4</accession>
<proteinExistence type="predicted"/>
<dbReference type="InterPro" id="IPR036051">
    <property type="entry name" value="KRAB_dom_sf"/>
</dbReference>
<keyword evidence="3" id="KW-1185">Reference proteome</keyword>
<name>A0A8C6FEY4_MOSMO</name>
<dbReference type="Pfam" id="PF01352">
    <property type="entry name" value="KRAB"/>
    <property type="match status" value="1"/>
</dbReference>
<dbReference type="SUPFAM" id="SSF109640">
    <property type="entry name" value="KRAB domain (Kruppel-associated box)"/>
    <property type="match status" value="1"/>
</dbReference>
<dbReference type="InterPro" id="IPR001909">
    <property type="entry name" value="KRAB"/>
</dbReference>